<feature type="transmembrane region" description="Helical" evidence="1">
    <location>
        <begin position="239"/>
        <end position="261"/>
    </location>
</feature>
<gene>
    <name evidence="2" type="ORF">C8N24_0166</name>
</gene>
<dbReference type="EMBL" id="RBIL01000001">
    <property type="protein sequence ID" value="RKQ90364.1"/>
    <property type="molecule type" value="Genomic_DNA"/>
</dbReference>
<keyword evidence="1" id="KW-1133">Transmembrane helix</keyword>
<evidence type="ECO:0000313" key="2">
    <source>
        <dbReference type="EMBL" id="RKQ90364.1"/>
    </source>
</evidence>
<keyword evidence="1" id="KW-0812">Transmembrane</keyword>
<comment type="caution">
    <text evidence="2">The sequence shown here is derived from an EMBL/GenBank/DDBJ whole genome shotgun (WGS) entry which is preliminary data.</text>
</comment>
<name>A0A660LBG7_9ACTN</name>
<sequence length="399" mass="42568">MNALPPNTPLLRRGLGIGTQRALEASPGSIRTFGNLRKRPERESTILREGVLEGGLVGVLAHHSHLGQGPGEGYDWSEWTDTVVYAELPVANRVLGQAWFGHAQPVSVGATLDLRRGRADAIPAEPKAPDAFTFLPPKGVSIEVEFGVVCAYMEGRVTDPARLDMLCRAASAFADAIAMVVAREPGLDVHAPVAPLADSERRRWTAWGAAQVRWDAPPADFDTAVAAYARIVRGGARRFGLVAGALFFLIATLVVATLLVAGVATGFAAGGVFSAAFAVWALWRIARAAVGLGRELSDDQRDAHARPWGLEAFVTGYATSRGLVVEDPRVAQRRFDCPVRGRAVAALHGPDGHLLLWLDPNRDRWVVRVSAEGVHADRADWSTAALDAAVAARRAAVAA</sequence>
<accession>A0A660LBG7</accession>
<proteinExistence type="predicted"/>
<keyword evidence="1" id="KW-0472">Membrane</keyword>
<feature type="transmembrane region" description="Helical" evidence="1">
    <location>
        <begin position="267"/>
        <end position="286"/>
    </location>
</feature>
<dbReference type="Proteomes" id="UP000278962">
    <property type="component" value="Unassembled WGS sequence"/>
</dbReference>
<organism evidence="2 3">
    <name type="scientific">Solirubrobacter pauli</name>
    <dbReference type="NCBI Taxonomy" id="166793"/>
    <lineage>
        <taxon>Bacteria</taxon>
        <taxon>Bacillati</taxon>
        <taxon>Actinomycetota</taxon>
        <taxon>Thermoleophilia</taxon>
        <taxon>Solirubrobacterales</taxon>
        <taxon>Solirubrobacteraceae</taxon>
        <taxon>Solirubrobacter</taxon>
    </lineage>
</organism>
<dbReference type="AlphaFoldDB" id="A0A660LBG7"/>
<evidence type="ECO:0000313" key="3">
    <source>
        <dbReference type="Proteomes" id="UP000278962"/>
    </source>
</evidence>
<keyword evidence="3" id="KW-1185">Reference proteome</keyword>
<reference evidence="2 3" key="1">
    <citation type="submission" date="2018-10" db="EMBL/GenBank/DDBJ databases">
        <title>Genomic Encyclopedia of Archaeal and Bacterial Type Strains, Phase II (KMG-II): from individual species to whole genera.</title>
        <authorList>
            <person name="Goeker M."/>
        </authorList>
    </citation>
    <scope>NUCLEOTIDE SEQUENCE [LARGE SCALE GENOMIC DNA]</scope>
    <source>
        <strain evidence="2 3">DSM 14954</strain>
    </source>
</reference>
<dbReference type="RefSeq" id="WP_121246852.1">
    <property type="nucleotide sequence ID" value="NZ_RBIL01000001.1"/>
</dbReference>
<protein>
    <submittedName>
        <fullName evidence="2">Uncharacterized protein</fullName>
    </submittedName>
</protein>
<evidence type="ECO:0000256" key="1">
    <source>
        <dbReference type="SAM" id="Phobius"/>
    </source>
</evidence>